<evidence type="ECO:0000313" key="2">
    <source>
        <dbReference type="Proteomes" id="UP001271890"/>
    </source>
</evidence>
<evidence type="ECO:0000313" key="1">
    <source>
        <dbReference type="EMBL" id="MDX7986579.1"/>
    </source>
</evidence>
<sequence>MAVPIHPGHYFYKHTVIYAPRVMKGSCLSTSGQPLVGQIRSRRICHSFATAMQFEIHWIYKNEYPAYSTSKLWLKRDLKIKPLFIFSLNDY</sequence>
<organism evidence="1 2">
    <name type="scientific">Xenorhabdus santafensis</name>
    <dbReference type="NCBI Taxonomy" id="2582833"/>
    <lineage>
        <taxon>Bacteria</taxon>
        <taxon>Pseudomonadati</taxon>
        <taxon>Pseudomonadota</taxon>
        <taxon>Gammaproteobacteria</taxon>
        <taxon>Enterobacterales</taxon>
        <taxon>Morganellaceae</taxon>
        <taxon>Xenorhabdus</taxon>
    </lineage>
</organism>
<keyword evidence="2" id="KW-1185">Reference proteome</keyword>
<accession>A0ABU4S6Z9</accession>
<comment type="caution">
    <text evidence="1">The sequence shown here is derived from an EMBL/GenBank/DDBJ whole genome shotgun (WGS) entry which is preliminary data.</text>
</comment>
<name>A0ABU4S6Z9_9GAMM</name>
<evidence type="ECO:0008006" key="3">
    <source>
        <dbReference type="Google" id="ProtNLM"/>
    </source>
</evidence>
<gene>
    <name evidence="1" type="ORF">FE392_04415</name>
</gene>
<dbReference type="EMBL" id="VCDN01000014">
    <property type="protein sequence ID" value="MDX7986579.1"/>
    <property type="molecule type" value="Genomic_DNA"/>
</dbReference>
<protein>
    <recommendedName>
        <fullName evidence="3">Transposase</fullName>
    </recommendedName>
</protein>
<dbReference type="Proteomes" id="UP001271890">
    <property type="component" value="Unassembled WGS sequence"/>
</dbReference>
<proteinExistence type="predicted"/>
<reference evidence="2" key="1">
    <citation type="journal article" date="2024" name="Toxins">
        <title>Genome Sequence Analysis of Native Xenorhabdus Strains Isolated from Entomopathogenic Nematodes in Argentina.</title>
        <authorList>
            <person name="Palma L."/>
            <person name="Frizzo L."/>
            <person name="Kaiser S."/>
            <person name="Berry C."/>
            <person name="Caballero P."/>
            <person name="Bode H.B."/>
            <person name="Del Valle E.E."/>
        </authorList>
    </citation>
    <scope>NUCLEOTIDE SEQUENCE [LARGE SCALE GENOMIC DNA]</scope>
    <source>
        <strain evidence="2">12</strain>
    </source>
</reference>